<proteinExistence type="predicted"/>
<comment type="caution">
    <text evidence="1">The sequence shown here is derived from an EMBL/GenBank/DDBJ whole genome shotgun (WGS) entry which is preliminary data.</text>
</comment>
<gene>
    <name evidence="1" type="ORF">EUGRSUZ_E03500</name>
</gene>
<accession>A0ACC3LDM8</accession>
<dbReference type="EMBL" id="CM064437">
    <property type="protein sequence ID" value="KAK3436919.1"/>
    <property type="molecule type" value="Genomic_DNA"/>
</dbReference>
<protein>
    <submittedName>
        <fullName evidence="1">Uncharacterized protein</fullName>
    </submittedName>
</protein>
<sequence>MNFRGPDTRKGFADYLYTSLVDAGVQEFTCSEMKRSVLIGFDFPSVIAQTKISIVIISENFASSAWCLKELVHILECRRSRGQLVLPIYYKVKPSQLKYLTGRFRGAIDAHKRKMGEMVVNYWIEALREITSVKGWKSEEFGHEGELVRRIHVFKEDHDLRNDEQIGPELLGSIMQSKIAIPIISENYASSQWCLRELVLMLNCMRSGGQKVFPIFYKVEVWQVRNLRGRYGDALNKWKKNLGEKVVEEWKEALRAVCSLRGWKSQNYENGYEGALVKTIVKEMRSELYGTSQLIKELMGIDERVEQITSWIDVKFNDTRIVGIWGNIGVGKTTLARVLYNKLSSHFKHLSFVANIRETSLHRVLNVCKGSSLTIY</sequence>
<reference evidence="1 2" key="1">
    <citation type="journal article" date="2014" name="Nature">
        <title>The genome of Eucalyptus grandis.</title>
        <authorList>
            <person name="Myburg A.A."/>
            <person name="Grattapaglia D."/>
            <person name="Tuskan G.A."/>
            <person name="Hellsten U."/>
            <person name="Hayes R.D."/>
            <person name="Grimwood J."/>
            <person name="Jenkins J."/>
            <person name="Lindquist E."/>
            <person name="Tice H."/>
            <person name="Bauer D."/>
            <person name="Goodstein D.M."/>
            <person name="Dubchak I."/>
            <person name="Poliakov A."/>
            <person name="Mizrachi E."/>
            <person name="Kullan A.R."/>
            <person name="Hussey S.G."/>
            <person name="Pinard D."/>
            <person name="van der Merwe K."/>
            <person name="Singh P."/>
            <person name="van Jaarsveld I."/>
            <person name="Silva-Junior O.B."/>
            <person name="Togawa R.C."/>
            <person name="Pappas M.R."/>
            <person name="Faria D.A."/>
            <person name="Sansaloni C.P."/>
            <person name="Petroli C.D."/>
            <person name="Yang X."/>
            <person name="Ranjan P."/>
            <person name="Tschaplinski T.J."/>
            <person name="Ye C.Y."/>
            <person name="Li T."/>
            <person name="Sterck L."/>
            <person name="Vanneste K."/>
            <person name="Murat F."/>
            <person name="Soler M."/>
            <person name="Clemente H.S."/>
            <person name="Saidi N."/>
            <person name="Cassan-Wang H."/>
            <person name="Dunand C."/>
            <person name="Hefer C.A."/>
            <person name="Bornberg-Bauer E."/>
            <person name="Kersting A.R."/>
            <person name="Vining K."/>
            <person name="Amarasinghe V."/>
            <person name="Ranik M."/>
            <person name="Naithani S."/>
            <person name="Elser J."/>
            <person name="Boyd A.E."/>
            <person name="Liston A."/>
            <person name="Spatafora J.W."/>
            <person name="Dharmwardhana P."/>
            <person name="Raja R."/>
            <person name="Sullivan C."/>
            <person name="Romanel E."/>
            <person name="Alves-Ferreira M."/>
            <person name="Kulheim C."/>
            <person name="Foley W."/>
            <person name="Carocha V."/>
            <person name="Paiva J."/>
            <person name="Kudrna D."/>
            <person name="Brommonschenkel S.H."/>
            <person name="Pasquali G."/>
            <person name="Byrne M."/>
            <person name="Rigault P."/>
            <person name="Tibbits J."/>
            <person name="Spokevicius A."/>
            <person name="Jones R.C."/>
            <person name="Steane D.A."/>
            <person name="Vaillancourt R.E."/>
            <person name="Potts B.M."/>
            <person name="Joubert F."/>
            <person name="Barry K."/>
            <person name="Pappas G.J."/>
            <person name="Strauss S.H."/>
            <person name="Jaiswal P."/>
            <person name="Grima-Pettenati J."/>
            <person name="Salse J."/>
            <person name="Van de Peer Y."/>
            <person name="Rokhsar D.S."/>
            <person name="Schmutz J."/>
        </authorList>
    </citation>
    <scope>NUCLEOTIDE SEQUENCE [LARGE SCALE GENOMIC DNA]</scope>
    <source>
        <strain evidence="2">cv. BRASUZ1</strain>
        <tissue evidence="1">Leaf extractions</tissue>
    </source>
</reference>
<evidence type="ECO:0000313" key="1">
    <source>
        <dbReference type="EMBL" id="KAK3436919.1"/>
    </source>
</evidence>
<name>A0ACC3LDM8_EUCGR</name>
<keyword evidence="2" id="KW-1185">Reference proteome</keyword>
<evidence type="ECO:0000313" key="2">
    <source>
        <dbReference type="Proteomes" id="UP000030711"/>
    </source>
</evidence>
<organism evidence="1 2">
    <name type="scientific">Eucalyptus grandis</name>
    <name type="common">Flooded gum</name>
    <dbReference type="NCBI Taxonomy" id="71139"/>
    <lineage>
        <taxon>Eukaryota</taxon>
        <taxon>Viridiplantae</taxon>
        <taxon>Streptophyta</taxon>
        <taxon>Embryophyta</taxon>
        <taxon>Tracheophyta</taxon>
        <taxon>Spermatophyta</taxon>
        <taxon>Magnoliopsida</taxon>
        <taxon>eudicotyledons</taxon>
        <taxon>Gunneridae</taxon>
        <taxon>Pentapetalae</taxon>
        <taxon>rosids</taxon>
        <taxon>malvids</taxon>
        <taxon>Myrtales</taxon>
        <taxon>Myrtaceae</taxon>
        <taxon>Myrtoideae</taxon>
        <taxon>Eucalypteae</taxon>
        <taxon>Eucalyptus</taxon>
    </lineage>
</organism>
<dbReference type="Proteomes" id="UP000030711">
    <property type="component" value="Chromosome 3"/>
</dbReference>